<dbReference type="NCBIfam" id="TIGR01445">
    <property type="entry name" value="intein_Nterm"/>
    <property type="match status" value="1"/>
</dbReference>
<dbReference type="InterPro" id="IPR004860">
    <property type="entry name" value="LAGLIDADG_dom"/>
</dbReference>
<dbReference type="GO" id="GO:0009263">
    <property type="term" value="P:deoxyribonucleotide biosynthetic process"/>
    <property type="evidence" value="ECO:0007669"/>
    <property type="project" value="UniProtKB-KW"/>
</dbReference>
<organism evidence="16 17">
    <name type="scientific">Calidithermus roseus</name>
    <dbReference type="NCBI Taxonomy" id="1644118"/>
    <lineage>
        <taxon>Bacteria</taxon>
        <taxon>Thermotogati</taxon>
        <taxon>Deinococcota</taxon>
        <taxon>Deinococci</taxon>
        <taxon>Thermales</taxon>
        <taxon>Thermaceae</taxon>
        <taxon>Calidithermus</taxon>
    </lineage>
</organism>
<evidence type="ECO:0000256" key="11">
    <source>
        <dbReference type="ARBA" id="ARBA00025437"/>
    </source>
</evidence>
<dbReference type="EC" id="1.17.4.1" evidence="13"/>
<evidence type="ECO:0000256" key="2">
    <source>
        <dbReference type="ARBA" id="ARBA00007405"/>
    </source>
</evidence>
<evidence type="ECO:0000256" key="1">
    <source>
        <dbReference type="ARBA" id="ARBA00001922"/>
    </source>
</evidence>
<dbReference type="SUPFAM" id="SSF51294">
    <property type="entry name" value="Hedgehog/intein (Hint) domain"/>
    <property type="match status" value="1"/>
</dbReference>
<feature type="region of interest" description="Disordered" evidence="14">
    <location>
        <begin position="1369"/>
        <end position="1388"/>
    </location>
</feature>
<evidence type="ECO:0000256" key="13">
    <source>
        <dbReference type="RuleBase" id="RU003410"/>
    </source>
</evidence>
<comment type="catalytic activity">
    <reaction evidence="12 13">
        <text>a 2'-deoxyribonucleoside 5'-diphosphate + [thioredoxin]-disulfide + H2O = a ribonucleoside 5'-diphosphate + [thioredoxin]-dithiol</text>
        <dbReference type="Rhea" id="RHEA:23252"/>
        <dbReference type="Rhea" id="RHEA-COMP:10698"/>
        <dbReference type="Rhea" id="RHEA-COMP:10700"/>
        <dbReference type="ChEBI" id="CHEBI:15377"/>
        <dbReference type="ChEBI" id="CHEBI:29950"/>
        <dbReference type="ChEBI" id="CHEBI:50058"/>
        <dbReference type="ChEBI" id="CHEBI:57930"/>
        <dbReference type="ChEBI" id="CHEBI:73316"/>
        <dbReference type="EC" id="1.17.4.1"/>
    </reaction>
</comment>
<evidence type="ECO:0000256" key="7">
    <source>
        <dbReference type="ARBA" id="ARBA00023000"/>
    </source>
</evidence>
<keyword evidence="6" id="KW-0068">Autocatalytic cleavage</keyword>
<evidence type="ECO:0000256" key="12">
    <source>
        <dbReference type="ARBA" id="ARBA00047754"/>
    </source>
</evidence>
<dbReference type="InterPro" id="IPR027434">
    <property type="entry name" value="Homing_endonucl"/>
</dbReference>
<evidence type="ECO:0000256" key="10">
    <source>
        <dbReference type="ARBA" id="ARBA00023285"/>
    </source>
</evidence>
<feature type="domain" description="DOD-type homing endonuclease" evidence="15">
    <location>
        <begin position="631"/>
        <end position="768"/>
    </location>
</feature>
<keyword evidence="9 13" id="KW-0215">Deoxyribonucleotide synthesis</keyword>
<evidence type="ECO:0000256" key="4">
    <source>
        <dbReference type="ARBA" id="ARBA00022634"/>
    </source>
</evidence>
<dbReference type="Pfam" id="PF02867">
    <property type="entry name" value="Ribonuc_red_lgC"/>
    <property type="match status" value="1"/>
</dbReference>
<dbReference type="InterPro" id="IPR036844">
    <property type="entry name" value="Hint_dom_sf"/>
</dbReference>
<dbReference type="PANTHER" id="PTHR43371">
    <property type="entry name" value="VITAMIN B12-DEPENDENT RIBONUCLEOTIDE REDUCTASE"/>
    <property type="match status" value="1"/>
</dbReference>
<keyword evidence="5" id="KW-0547">Nucleotide-binding</keyword>
<dbReference type="Gene3D" id="2.170.16.10">
    <property type="entry name" value="Hedgehog/Intein (Hint) domain"/>
    <property type="match status" value="2"/>
</dbReference>
<dbReference type="InterPro" id="IPR003586">
    <property type="entry name" value="Hint_dom_C"/>
</dbReference>
<gene>
    <name evidence="16" type="primary">nrdZ</name>
    <name evidence="16" type="ORF">Mrose_00607</name>
</gene>
<evidence type="ECO:0000256" key="9">
    <source>
        <dbReference type="ARBA" id="ARBA00023116"/>
    </source>
</evidence>
<keyword evidence="17" id="KW-1185">Reference proteome</keyword>
<dbReference type="InterPro" id="IPR050862">
    <property type="entry name" value="RdRp_reductase_class-2"/>
</dbReference>
<dbReference type="GO" id="GO:0005524">
    <property type="term" value="F:ATP binding"/>
    <property type="evidence" value="ECO:0007669"/>
    <property type="project" value="InterPro"/>
</dbReference>
<dbReference type="GO" id="GO:0071897">
    <property type="term" value="P:DNA biosynthetic process"/>
    <property type="evidence" value="ECO:0007669"/>
    <property type="project" value="UniProtKB-KW"/>
</dbReference>
<comment type="function">
    <text evidence="11">Catalyzes the reduction of ribonucleotides to deoxyribonucleotides. May function to provide a pool of deoxyribonucleotide precursors for DNA repair during oxygen limitation and/or for immediate growth after restoration of oxygen.</text>
</comment>
<dbReference type="InterPro" id="IPR006142">
    <property type="entry name" value="INTEIN"/>
</dbReference>
<evidence type="ECO:0000256" key="8">
    <source>
        <dbReference type="ARBA" id="ARBA00023002"/>
    </source>
</evidence>
<dbReference type="Pfam" id="PF12637">
    <property type="entry name" value="TSCPD"/>
    <property type="match status" value="1"/>
</dbReference>
<dbReference type="GO" id="GO:0004519">
    <property type="term" value="F:endonuclease activity"/>
    <property type="evidence" value="ECO:0007669"/>
    <property type="project" value="InterPro"/>
</dbReference>
<dbReference type="InterPro" id="IPR003587">
    <property type="entry name" value="Hint_dom_N"/>
</dbReference>
<dbReference type="InterPro" id="IPR024434">
    <property type="entry name" value="TSCPD_dom"/>
</dbReference>
<dbReference type="GO" id="GO:0016539">
    <property type="term" value="P:intein-mediated protein splicing"/>
    <property type="evidence" value="ECO:0007669"/>
    <property type="project" value="InterPro"/>
</dbReference>
<evidence type="ECO:0000259" key="15">
    <source>
        <dbReference type="PROSITE" id="PS50819"/>
    </source>
</evidence>
<dbReference type="NCBIfam" id="TIGR01443">
    <property type="entry name" value="intein_Cterm"/>
    <property type="match status" value="1"/>
</dbReference>
<dbReference type="Proteomes" id="UP000265341">
    <property type="component" value="Unassembled WGS sequence"/>
</dbReference>
<dbReference type="SMART" id="SM00305">
    <property type="entry name" value="HintC"/>
    <property type="match status" value="1"/>
</dbReference>
<comment type="similarity">
    <text evidence="13">Belongs to the ribonucleoside diphosphate reductase large chain family.</text>
</comment>
<evidence type="ECO:0000256" key="14">
    <source>
        <dbReference type="SAM" id="MobiDB-lite"/>
    </source>
</evidence>
<reference evidence="16 17" key="1">
    <citation type="submission" date="2018-08" db="EMBL/GenBank/DDBJ databases">
        <title>Meiothermus roseus NBRC 110900 genome sequencing project.</title>
        <authorList>
            <person name="Da Costa M.S."/>
            <person name="Albuquerque L."/>
            <person name="Raposo P."/>
            <person name="Froufe H.J.C."/>
            <person name="Barroso C.S."/>
            <person name="Egas C."/>
        </authorList>
    </citation>
    <scope>NUCLEOTIDE SEQUENCE [LARGE SCALE GENOMIC DNA]</scope>
    <source>
        <strain evidence="16 17">NBRC 110900</strain>
    </source>
</reference>
<dbReference type="SUPFAM" id="SSF51998">
    <property type="entry name" value="PFL-like glycyl radical enzymes"/>
    <property type="match status" value="2"/>
</dbReference>
<dbReference type="PROSITE" id="PS50818">
    <property type="entry name" value="INTEIN_C_TER"/>
    <property type="match status" value="1"/>
</dbReference>
<dbReference type="Gene3D" id="3.10.28.10">
    <property type="entry name" value="Homing endonucleases"/>
    <property type="match status" value="1"/>
</dbReference>
<dbReference type="InterPro" id="IPR006141">
    <property type="entry name" value="Intein_N"/>
</dbReference>
<evidence type="ECO:0000256" key="6">
    <source>
        <dbReference type="ARBA" id="ARBA00022813"/>
    </source>
</evidence>
<evidence type="ECO:0000313" key="17">
    <source>
        <dbReference type="Proteomes" id="UP000265341"/>
    </source>
</evidence>
<dbReference type="PROSITE" id="PS50817">
    <property type="entry name" value="INTEIN_N_TER"/>
    <property type="match status" value="1"/>
</dbReference>
<dbReference type="SMART" id="SM00306">
    <property type="entry name" value="HintN"/>
    <property type="match status" value="1"/>
</dbReference>
<accession>A0A399EZ78</accession>
<keyword evidence="10" id="KW-0170">Cobalt</keyword>
<keyword evidence="4" id="KW-0237">DNA synthesis</keyword>
<dbReference type="InterPro" id="IPR004042">
    <property type="entry name" value="Intein_endonuc_central"/>
</dbReference>
<dbReference type="GO" id="GO:0004748">
    <property type="term" value="F:ribonucleoside-diphosphate reductase activity, thioredoxin disulfide as acceptor"/>
    <property type="evidence" value="ECO:0007669"/>
    <property type="project" value="UniProtKB-EC"/>
</dbReference>
<keyword evidence="8 13" id="KW-0560">Oxidoreductase</keyword>
<dbReference type="PRINTS" id="PR00379">
    <property type="entry name" value="INTEIN"/>
</dbReference>
<dbReference type="OrthoDB" id="9762933at2"/>
<dbReference type="RefSeq" id="WP_119275965.1">
    <property type="nucleotide sequence ID" value="NZ_QWLA01000006.1"/>
</dbReference>
<comment type="function">
    <text evidence="13">Provides the precursors necessary for DNA synthesis. Catalyzes the biosynthesis of deoxyribonucleotides from the corresponding ribonucleotides.</text>
</comment>
<dbReference type="EMBL" id="QWLA01000006">
    <property type="protein sequence ID" value="RIH89000.1"/>
    <property type="molecule type" value="Genomic_DNA"/>
</dbReference>
<dbReference type="CDD" id="cd00081">
    <property type="entry name" value="Hint"/>
    <property type="match status" value="1"/>
</dbReference>
<dbReference type="SUPFAM" id="SSF55608">
    <property type="entry name" value="Homing endonucleases"/>
    <property type="match status" value="1"/>
</dbReference>
<evidence type="ECO:0000256" key="3">
    <source>
        <dbReference type="ARBA" id="ARBA00022628"/>
    </source>
</evidence>
<proteinExistence type="inferred from homology"/>
<evidence type="ECO:0000256" key="5">
    <source>
        <dbReference type="ARBA" id="ARBA00022741"/>
    </source>
</evidence>
<dbReference type="Pfam" id="PF14528">
    <property type="entry name" value="LAGLIDADG_3"/>
    <property type="match status" value="1"/>
</dbReference>
<comment type="cofactor">
    <cofactor evidence="1">
        <name>adenosylcob(III)alamin</name>
        <dbReference type="ChEBI" id="CHEBI:18408"/>
    </cofactor>
</comment>
<dbReference type="GO" id="GO:0031419">
    <property type="term" value="F:cobalamin binding"/>
    <property type="evidence" value="ECO:0007669"/>
    <property type="project" value="UniProtKB-KW"/>
</dbReference>
<sequence>MDAFEPAVFDDHARSIAKRQYMQDGDGDVFGMFRRVADWVASPESEQNRAYWSEQFYRLMASKRFCPGGRVLAGAGTQHGNVLNCFVQGATEHEPSSFEGVLEVAKKLALVTKVGGGNGVNLDPYPPRHGGAGREAGERGTVRGFAYLSAAHADVEDFIRGLMRPPINPDGEKESVTIRNWTRVVYGLVSPELAALARRHGVMTVREKPASAMVVPDDMGGIIDTAREAIRLAIAHTEPHVDFSALRPEGAPIKGSGGTSSGPVSFLVEIFDNFLEWANLGAEKSGPVATLRYVYSPVLRVVRQGGTRRGAGMATLSIDHPDLLDFLTAKDLDREAAEGDISTFNISILVTEAFWKTLQADGLWNVEPVEVPGKYYPVLVEGEYTGVLPELPDREVDGARPIPVYRQGADSLQDGTGGPARLGVPAKWLWHEIAWHAWATGEPGLIFVDRINELSALKNLGPRYAIRSTNPCFVGSTRIPTEFGLLPIEQLTDKGSFYLATDNRAPLAGLGAARRGRGVTVRKAAKAFYTGEREVVRLETREGIILTLTPNHPLLTPQGYVEAGQLKPGDKLLVQSGEGLWAKEQALPPAVLRVVRERVAVAGGRGSRGRSDVREQYANMPTRWSENLGLVLGWLVGDGYLREDGVGFFFSNREFAQAQTVVDNLRDWFGQGTLQATASNTQHLHFNKLPAEFFAALGVRAVKATEKRVPESLFTAPREAVVGFLRGLFSTDGTVEHNDAKQSCTVRLASSSRKLLEDVQLLLLNFGIFGRIHPVYSRRLSRKGIVHHRRAAGLKALPDGRGGLREYPVANQYELIIGAESRDRFAEVIGFALPEKQAKLEQFISGRERGAYRQRFEVTVSRVEPAGTAPVYDLTEPVTHSLIAGGVVAHNCGEIPLTVGEPCDLGAINLAAYVEKGRFNFAEFRKDVRTCIRFLDNVLDVNVFALEDNRVASQTLRRLGLGVMGLADALIKLGLPYSSEAGRQAVAEMMNAMREEAIKASEQLGEERGVFPLYRDNPAAFEALGIRPRRNVAVLTVAPTGTTSMLMGVSSGIEPVFSPFMWRRIGGQYKALLHPLFVELMEQYPASEEFATPEGKWDWDKLIEAIQANHGTVKGLSGIPAGIAAVFEGAHDVPPLDHVRMQGVVQRAFDAEGYAANSLSKTINLPNEASVEDVEAAYTEAYLTGCKGITVYRDGSRQFQVLSVSKEEKDSQDAKRQTQNAEGNTVVQPALLDLPSTSVNKVGQPVFERTGRLVGYTDMVKLTAADGTRRGFLVTVNLQGEHPVEVILTSGKAGDEANADSEALGRVISIALQYGVPAEALIKTLRGINGGLYGNYQGRFVTSKADLIAVALETSTAVVLEEGRRAASSDVVPQTPQRALTPPLGAASISAKPAGQSGLGKCPECGDENLVREEGCTKCYSCGYSKCG</sequence>
<keyword evidence="3" id="KW-0846">Cobalamin</keyword>
<protein>
    <recommendedName>
        <fullName evidence="13">Ribonucleoside-diphosphate reductase</fullName>
        <ecNumber evidence="13">1.17.4.1</ecNumber>
    </recommendedName>
</protein>
<dbReference type="Pfam" id="PF00317">
    <property type="entry name" value="Ribonuc_red_lgN"/>
    <property type="match status" value="1"/>
</dbReference>
<dbReference type="PROSITE" id="PS50819">
    <property type="entry name" value="INTEIN_ENDONUCLEASE"/>
    <property type="match status" value="1"/>
</dbReference>
<dbReference type="UniPathway" id="UPA00326"/>
<comment type="caution">
    <text evidence="16">The sequence shown here is derived from an EMBL/GenBank/DDBJ whole genome shotgun (WGS) entry which is preliminary data.</text>
</comment>
<dbReference type="PANTHER" id="PTHR43371:SF1">
    <property type="entry name" value="RIBONUCLEOSIDE-DIPHOSPHATE REDUCTASE"/>
    <property type="match status" value="1"/>
</dbReference>
<dbReference type="Gene3D" id="3.20.70.20">
    <property type="match status" value="3"/>
</dbReference>
<dbReference type="InterPro" id="IPR013509">
    <property type="entry name" value="RNR_lsu_N"/>
</dbReference>
<dbReference type="InterPro" id="IPR030934">
    <property type="entry name" value="Intein_C"/>
</dbReference>
<comment type="similarity">
    <text evidence="2">Belongs to the ribonucleoside diphosphate reductase class-2 family.</text>
</comment>
<name>A0A399EZ78_9DEIN</name>
<keyword evidence="7" id="KW-0651">Protein splicing</keyword>
<evidence type="ECO:0000313" key="16">
    <source>
        <dbReference type="EMBL" id="RIH89000.1"/>
    </source>
</evidence>
<dbReference type="InterPro" id="IPR000788">
    <property type="entry name" value="RNR_lg_C"/>
</dbReference>